<gene>
    <name evidence="2" type="ORF">ACFPIK_16190</name>
</gene>
<evidence type="ECO:0000313" key="2">
    <source>
        <dbReference type="EMBL" id="MFC5193313.1"/>
    </source>
</evidence>
<feature type="compositionally biased region" description="Basic and acidic residues" evidence="1">
    <location>
        <begin position="105"/>
        <end position="114"/>
    </location>
</feature>
<sequence>MNTDGIGEIGKSLPSGGFMEKIAEALGTLFGLTSEIANSSNVDNSSNETASETKNDTTFIDYKVTNNEIGGFNHSYKRVVGGKDTTEVRYSTNKNEIQRAVKSNNESKEDNEKR</sequence>
<keyword evidence="3" id="KW-1185">Reference proteome</keyword>
<dbReference type="Proteomes" id="UP001596163">
    <property type="component" value="Unassembled WGS sequence"/>
</dbReference>
<organism evidence="2 3">
    <name type="scientific">Algoriphagus aquatilis</name>
    <dbReference type="NCBI Taxonomy" id="490186"/>
    <lineage>
        <taxon>Bacteria</taxon>
        <taxon>Pseudomonadati</taxon>
        <taxon>Bacteroidota</taxon>
        <taxon>Cytophagia</taxon>
        <taxon>Cytophagales</taxon>
        <taxon>Cyclobacteriaceae</taxon>
        <taxon>Algoriphagus</taxon>
    </lineage>
</organism>
<comment type="caution">
    <text evidence="2">The sequence shown here is derived from an EMBL/GenBank/DDBJ whole genome shotgun (WGS) entry which is preliminary data.</text>
</comment>
<dbReference type="EMBL" id="JBHSKS010000016">
    <property type="protein sequence ID" value="MFC5193313.1"/>
    <property type="molecule type" value="Genomic_DNA"/>
</dbReference>
<evidence type="ECO:0000256" key="1">
    <source>
        <dbReference type="SAM" id="MobiDB-lite"/>
    </source>
</evidence>
<evidence type="ECO:0000313" key="3">
    <source>
        <dbReference type="Proteomes" id="UP001596163"/>
    </source>
</evidence>
<proteinExistence type="predicted"/>
<feature type="region of interest" description="Disordered" evidence="1">
    <location>
        <begin position="90"/>
        <end position="114"/>
    </location>
</feature>
<dbReference type="RefSeq" id="WP_377917135.1">
    <property type="nucleotide sequence ID" value="NZ_JBHSKS010000016.1"/>
</dbReference>
<reference evidence="3" key="1">
    <citation type="journal article" date="2019" name="Int. J. Syst. Evol. Microbiol.">
        <title>The Global Catalogue of Microorganisms (GCM) 10K type strain sequencing project: providing services to taxonomists for standard genome sequencing and annotation.</title>
        <authorList>
            <consortium name="The Broad Institute Genomics Platform"/>
            <consortium name="The Broad Institute Genome Sequencing Center for Infectious Disease"/>
            <person name="Wu L."/>
            <person name="Ma J."/>
        </authorList>
    </citation>
    <scope>NUCLEOTIDE SEQUENCE [LARGE SCALE GENOMIC DNA]</scope>
    <source>
        <strain evidence="3">CGMCC 1.7030</strain>
    </source>
</reference>
<protein>
    <submittedName>
        <fullName evidence="2">Uncharacterized protein</fullName>
    </submittedName>
</protein>
<accession>A0ABW0BZB5</accession>
<name>A0ABW0BZB5_9BACT</name>